<feature type="binding site" evidence="9">
    <location>
        <begin position="85"/>
        <end position="94"/>
    </location>
    <ligand>
        <name>substrate</name>
    </ligand>
</feature>
<dbReference type="NCBIfam" id="TIGR01740">
    <property type="entry name" value="pyrF"/>
    <property type="match status" value="1"/>
</dbReference>
<evidence type="ECO:0000256" key="7">
    <source>
        <dbReference type="ARBA" id="ARBA00049157"/>
    </source>
</evidence>
<dbReference type="InterPro" id="IPR047596">
    <property type="entry name" value="OMPdecase_bac"/>
</dbReference>
<dbReference type="GO" id="GO:0004590">
    <property type="term" value="F:orotidine-5'-phosphate decarboxylase activity"/>
    <property type="evidence" value="ECO:0007669"/>
    <property type="project" value="UniProtKB-UniRule"/>
</dbReference>
<dbReference type="GO" id="GO:0005829">
    <property type="term" value="C:cytosol"/>
    <property type="evidence" value="ECO:0007669"/>
    <property type="project" value="TreeGrafter"/>
</dbReference>
<dbReference type="EMBL" id="JACEOL010000006">
    <property type="protein sequence ID" value="MBA4601130.1"/>
    <property type="molecule type" value="Genomic_DNA"/>
</dbReference>
<comment type="catalytic activity">
    <reaction evidence="7 9 12">
        <text>orotidine 5'-phosphate + H(+) = UMP + CO2</text>
        <dbReference type="Rhea" id="RHEA:11596"/>
        <dbReference type="ChEBI" id="CHEBI:15378"/>
        <dbReference type="ChEBI" id="CHEBI:16526"/>
        <dbReference type="ChEBI" id="CHEBI:57538"/>
        <dbReference type="ChEBI" id="CHEBI:57865"/>
        <dbReference type="EC" id="4.1.1.23"/>
    </reaction>
</comment>
<feature type="binding site" evidence="9 11">
    <location>
        <position position="209"/>
    </location>
    <ligand>
        <name>substrate</name>
    </ligand>
</feature>
<keyword evidence="5 9" id="KW-0665">Pyrimidine biosynthesis</keyword>
<gene>
    <name evidence="9 14" type="primary">pyrF</name>
    <name evidence="14" type="ORF">H2C83_02075</name>
</gene>
<dbReference type="SUPFAM" id="SSF51366">
    <property type="entry name" value="Ribulose-phoshate binding barrel"/>
    <property type="match status" value="1"/>
</dbReference>
<evidence type="ECO:0000256" key="4">
    <source>
        <dbReference type="ARBA" id="ARBA00022793"/>
    </source>
</evidence>
<dbReference type="Proteomes" id="UP000538292">
    <property type="component" value="Unassembled WGS sequence"/>
</dbReference>
<dbReference type="InterPro" id="IPR001754">
    <property type="entry name" value="OMPdeCOase_dom"/>
</dbReference>
<dbReference type="SMART" id="SM00934">
    <property type="entry name" value="OMPdecase"/>
    <property type="match status" value="1"/>
</dbReference>
<dbReference type="InterPro" id="IPR013785">
    <property type="entry name" value="Aldolase_TIM"/>
</dbReference>
<evidence type="ECO:0000256" key="8">
    <source>
        <dbReference type="ARBA" id="ARBA00061012"/>
    </source>
</evidence>
<dbReference type="InterPro" id="IPR014732">
    <property type="entry name" value="OMPdecase"/>
</dbReference>
<dbReference type="NCBIfam" id="NF001273">
    <property type="entry name" value="PRK00230.1"/>
    <property type="match status" value="1"/>
</dbReference>
<feature type="binding site" evidence="9 11">
    <location>
        <position position="239"/>
    </location>
    <ligand>
        <name>substrate</name>
    </ligand>
</feature>
<dbReference type="HAMAP" id="MF_01200_B">
    <property type="entry name" value="OMPdecase_type1_B"/>
    <property type="match status" value="1"/>
</dbReference>
<dbReference type="FunFam" id="3.20.20.70:FF:000015">
    <property type="entry name" value="Orotidine 5'-phosphate decarboxylase"/>
    <property type="match status" value="1"/>
</dbReference>
<proteinExistence type="inferred from homology"/>
<evidence type="ECO:0000256" key="10">
    <source>
        <dbReference type="PIRSR" id="PIRSR614732-1"/>
    </source>
</evidence>
<comment type="function">
    <text evidence="1 9">Catalyzes the decarboxylation of orotidine 5'-monophosphate (OMP) to uridine 5'-monophosphate (UMP).</text>
</comment>
<dbReference type="PANTHER" id="PTHR32119:SF2">
    <property type="entry name" value="OROTIDINE 5'-PHOSPHATE DECARBOXYLASE"/>
    <property type="match status" value="1"/>
</dbReference>
<evidence type="ECO:0000313" key="14">
    <source>
        <dbReference type="EMBL" id="MBA4601130.1"/>
    </source>
</evidence>
<feature type="binding site" evidence="9 11">
    <location>
        <position position="238"/>
    </location>
    <ligand>
        <name>substrate</name>
    </ligand>
</feature>
<protein>
    <recommendedName>
        <fullName evidence="9">Orotidine 5'-phosphate decarboxylase</fullName>
        <ecNumber evidence="9">4.1.1.23</ecNumber>
    </recommendedName>
    <alternativeName>
        <fullName evidence="9">OMP decarboxylase</fullName>
        <shortName evidence="9">OMPDCase</shortName>
        <shortName evidence="9">OMPdecase</shortName>
    </alternativeName>
</protein>
<feature type="binding site" evidence="9 11">
    <location>
        <position position="218"/>
    </location>
    <ligand>
        <name>substrate</name>
    </ligand>
</feature>
<dbReference type="InterPro" id="IPR018089">
    <property type="entry name" value="OMPdecase_AS"/>
</dbReference>
<evidence type="ECO:0000256" key="12">
    <source>
        <dbReference type="RuleBase" id="RU000512"/>
    </source>
</evidence>
<dbReference type="Gene3D" id="3.20.20.70">
    <property type="entry name" value="Aldolase class I"/>
    <property type="match status" value="1"/>
</dbReference>
<dbReference type="UniPathway" id="UPA00070">
    <property type="reaction ID" value="UER00120"/>
</dbReference>
<organism evidence="14 15">
    <name type="scientific">Thermoactinomyces mirandus</name>
    <dbReference type="NCBI Taxonomy" id="2756294"/>
    <lineage>
        <taxon>Bacteria</taxon>
        <taxon>Bacillati</taxon>
        <taxon>Bacillota</taxon>
        <taxon>Bacilli</taxon>
        <taxon>Bacillales</taxon>
        <taxon>Thermoactinomycetaceae</taxon>
        <taxon>Thermoactinomyces</taxon>
    </lineage>
</organism>
<feature type="binding site" evidence="9 11">
    <location>
        <position position="58"/>
    </location>
    <ligand>
        <name>substrate</name>
    </ligand>
</feature>
<dbReference type="Pfam" id="PF00215">
    <property type="entry name" value="OMPdecase"/>
    <property type="match status" value="1"/>
</dbReference>
<dbReference type="AlphaFoldDB" id="A0A7W2AR26"/>
<dbReference type="PANTHER" id="PTHR32119">
    <property type="entry name" value="OROTIDINE 5'-PHOSPHATE DECARBOXYLASE"/>
    <property type="match status" value="1"/>
</dbReference>
<dbReference type="CDD" id="cd04725">
    <property type="entry name" value="OMP_decarboxylase_like"/>
    <property type="match status" value="1"/>
</dbReference>
<dbReference type="InterPro" id="IPR011060">
    <property type="entry name" value="RibuloseP-bd_barrel"/>
</dbReference>
<feature type="active site" description="For OMPdecase activity" evidence="10">
    <location>
        <position position="90"/>
    </location>
</feature>
<comment type="pathway">
    <text evidence="2 9 12">Pyrimidine metabolism; UMP biosynthesis via de novo pathway; UMP from orotate: step 2/2.</text>
</comment>
<evidence type="ECO:0000256" key="11">
    <source>
        <dbReference type="PIRSR" id="PIRSR614732-2"/>
    </source>
</evidence>
<evidence type="ECO:0000256" key="6">
    <source>
        <dbReference type="ARBA" id="ARBA00023239"/>
    </source>
</evidence>
<evidence type="ECO:0000256" key="9">
    <source>
        <dbReference type="HAMAP-Rule" id="MF_01200"/>
    </source>
</evidence>
<keyword evidence="15" id="KW-1185">Reference proteome</keyword>
<feature type="binding site" evidence="9 11">
    <location>
        <position position="35"/>
    </location>
    <ligand>
        <name>substrate</name>
    </ligand>
</feature>
<feature type="active site" description="Proton donor" evidence="9">
    <location>
        <position position="87"/>
    </location>
</feature>
<evidence type="ECO:0000256" key="2">
    <source>
        <dbReference type="ARBA" id="ARBA00004861"/>
    </source>
</evidence>
<feature type="active site" description="For OMPdecase activity" evidence="10">
    <location>
        <position position="87"/>
    </location>
</feature>
<evidence type="ECO:0000313" key="15">
    <source>
        <dbReference type="Proteomes" id="UP000538292"/>
    </source>
</evidence>
<dbReference type="PROSITE" id="PS00156">
    <property type="entry name" value="OMPDECASE"/>
    <property type="match status" value="1"/>
</dbReference>
<name>A0A7W2AR26_9BACL</name>
<dbReference type="GO" id="GO:0044205">
    <property type="term" value="P:'de novo' UMP biosynthetic process"/>
    <property type="evidence" value="ECO:0007669"/>
    <property type="project" value="UniProtKB-UniRule"/>
</dbReference>
<keyword evidence="6 9" id="KW-0456">Lyase</keyword>
<sequence length="259" mass="28677">MLNRSKSRLVPLKIGACKEGRNLQNPAHRIILALDVPDGKQAERLLSVWDDGFRPFIKVGYQLFFRVGPEWVARRKEEGYPVFLDLKLHDIPNTVARGIESLCRLGVDFVTLHASGGRRMMEKARETVEKEATGSRRMKLLAVTQLTSTDQQMLHEELGIGEPLGQSVQRLAVLAHRSGMDGVICSGLEVQTVKKATSPEFLAVTPGIRPAGASAHDQKRVITPDEALKNGADYLVIGRPITQVPDPKKAFQELIESIQ</sequence>
<evidence type="ECO:0000256" key="5">
    <source>
        <dbReference type="ARBA" id="ARBA00022975"/>
    </source>
</evidence>
<dbReference type="GO" id="GO:0006207">
    <property type="term" value="P:'de novo' pyrimidine nucleobase biosynthetic process"/>
    <property type="evidence" value="ECO:0007669"/>
    <property type="project" value="InterPro"/>
</dbReference>
<keyword evidence="4 9" id="KW-0210">Decarboxylase</keyword>
<evidence type="ECO:0000256" key="3">
    <source>
        <dbReference type="ARBA" id="ARBA00011738"/>
    </source>
</evidence>
<evidence type="ECO:0000259" key="13">
    <source>
        <dbReference type="SMART" id="SM00934"/>
    </source>
</evidence>
<feature type="domain" description="Orotidine 5'-phosphate decarboxylase" evidence="13">
    <location>
        <begin position="29"/>
        <end position="254"/>
    </location>
</feature>
<dbReference type="EC" id="4.1.1.23" evidence="9"/>
<feature type="binding site" evidence="9 11">
    <location>
        <position position="147"/>
    </location>
    <ligand>
        <name>substrate</name>
    </ligand>
</feature>
<comment type="caution">
    <text evidence="14">The sequence shown here is derived from an EMBL/GenBank/DDBJ whole genome shotgun (WGS) entry which is preliminary data.</text>
</comment>
<comment type="similarity">
    <text evidence="8 9">Belongs to the OMP decarboxylase family. Type 1 subfamily.</text>
</comment>
<feature type="active site" description="For OMPdecase activity" evidence="10">
    <location>
        <position position="85"/>
    </location>
</feature>
<reference evidence="14 15" key="1">
    <citation type="submission" date="2020-07" db="EMBL/GenBank/DDBJ databases">
        <title>Thermoactinomyces phylogeny.</title>
        <authorList>
            <person name="Dunlap C."/>
        </authorList>
    </citation>
    <scope>NUCLEOTIDE SEQUENCE [LARGE SCALE GENOMIC DNA]</scope>
    <source>
        <strain evidence="14 15">AMNI-1</strain>
    </source>
</reference>
<comment type="subunit">
    <text evidence="3 9">Homodimer.</text>
</comment>
<evidence type="ECO:0000256" key="1">
    <source>
        <dbReference type="ARBA" id="ARBA00002356"/>
    </source>
</evidence>
<accession>A0A7W2AR26</accession>